<reference evidence="1 2" key="1">
    <citation type="submission" date="2015-11" db="EMBL/GenBank/DDBJ databases">
        <title>Bacillus caseinolyticus sp nov.</title>
        <authorList>
            <person name="Dastager S.G."/>
            <person name="Mawlankar R."/>
        </authorList>
    </citation>
    <scope>NUCLEOTIDE SEQUENCE [LARGE SCALE GENOMIC DNA]</scope>
    <source>
        <strain evidence="1 2">SGD-V-76</strain>
    </source>
</reference>
<keyword evidence="2" id="KW-1185">Reference proteome</keyword>
<dbReference type="AlphaFoldDB" id="A0A0V8JPM7"/>
<dbReference type="InterPro" id="IPR018672">
    <property type="entry name" value="DUF2140"/>
</dbReference>
<protein>
    <recommendedName>
        <fullName evidence="3">DUF2140 family protein</fullName>
    </recommendedName>
</protein>
<dbReference type="Proteomes" id="UP000053681">
    <property type="component" value="Unassembled WGS sequence"/>
</dbReference>
<dbReference type="RefSeq" id="WP_025908497.1">
    <property type="nucleotide sequence ID" value="NZ_KQ758632.1"/>
</dbReference>
<accession>A0A0V8JPM7</accession>
<evidence type="ECO:0008006" key="3">
    <source>
        <dbReference type="Google" id="ProtNLM"/>
    </source>
</evidence>
<proteinExistence type="predicted"/>
<organism evidence="1 2">
    <name type="scientific">Priestia veravalensis</name>
    <dbReference type="NCBI Taxonomy" id="1414648"/>
    <lineage>
        <taxon>Bacteria</taxon>
        <taxon>Bacillati</taxon>
        <taxon>Bacillota</taxon>
        <taxon>Bacilli</taxon>
        <taxon>Bacillales</taxon>
        <taxon>Bacillaceae</taxon>
        <taxon>Priestia</taxon>
    </lineage>
</organism>
<sequence length="190" mass="21778">MKKWKWLFIGLLSVNLLLAVIIIGLIFQPADEVTPLKSGEIEGDAELTILAKKEDLNILIDKYLKRELNNQPLNYDITLTDVVQLDGTIEVFGDDIDIRMTFTPEVQDNGDIVLEQETLSIGKIQLPVKTVLRYVNNNFNLPEWVTIDPKSESVYVALQEMELQTDFNVKVEKFDLENDDIRVKLISKKE</sequence>
<comment type="caution">
    <text evidence="1">The sequence shown here is derived from an EMBL/GenBank/DDBJ whole genome shotgun (WGS) entry which is preliminary data.</text>
</comment>
<dbReference type="EMBL" id="LNQP01000012">
    <property type="protein sequence ID" value="KSU88996.1"/>
    <property type="molecule type" value="Genomic_DNA"/>
</dbReference>
<name>A0A0V8JPM7_9BACI</name>
<evidence type="ECO:0000313" key="2">
    <source>
        <dbReference type="Proteomes" id="UP000053681"/>
    </source>
</evidence>
<evidence type="ECO:0000313" key="1">
    <source>
        <dbReference type="EMBL" id="KSU88996.1"/>
    </source>
</evidence>
<dbReference type="Pfam" id="PF09911">
    <property type="entry name" value="DUF2140"/>
    <property type="match status" value="1"/>
</dbReference>
<gene>
    <name evidence="1" type="ORF">AS180_04885</name>
</gene>